<comment type="caution">
    <text evidence="1">The sequence shown here is derived from an EMBL/GenBank/DDBJ whole genome shotgun (WGS) entry which is preliminary data.</text>
</comment>
<organism evidence="1 2">
    <name type="scientific">Dreissena polymorpha</name>
    <name type="common">Zebra mussel</name>
    <name type="synonym">Mytilus polymorpha</name>
    <dbReference type="NCBI Taxonomy" id="45954"/>
    <lineage>
        <taxon>Eukaryota</taxon>
        <taxon>Metazoa</taxon>
        <taxon>Spiralia</taxon>
        <taxon>Lophotrochozoa</taxon>
        <taxon>Mollusca</taxon>
        <taxon>Bivalvia</taxon>
        <taxon>Autobranchia</taxon>
        <taxon>Heteroconchia</taxon>
        <taxon>Euheterodonta</taxon>
        <taxon>Imparidentia</taxon>
        <taxon>Neoheterodontei</taxon>
        <taxon>Myida</taxon>
        <taxon>Dreissenoidea</taxon>
        <taxon>Dreissenidae</taxon>
        <taxon>Dreissena</taxon>
    </lineage>
</organism>
<reference evidence="1" key="2">
    <citation type="submission" date="2020-11" db="EMBL/GenBank/DDBJ databases">
        <authorList>
            <person name="McCartney M.A."/>
            <person name="Auch B."/>
            <person name="Kono T."/>
            <person name="Mallez S."/>
            <person name="Becker A."/>
            <person name="Gohl D.M."/>
            <person name="Silverstein K.A.T."/>
            <person name="Koren S."/>
            <person name="Bechman K.B."/>
            <person name="Herman A."/>
            <person name="Abrahante J.E."/>
            <person name="Garbe J."/>
        </authorList>
    </citation>
    <scope>NUCLEOTIDE SEQUENCE</scope>
    <source>
        <strain evidence="1">Duluth1</strain>
        <tissue evidence="1">Whole animal</tissue>
    </source>
</reference>
<keyword evidence="2" id="KW-1185">Reference proteome</keyword>
<evidence type="ECO:0000313" key="2">
    <source>
        <dbReference type="Proteomes" id="UP000828390"/>
    </source>
</evidence>
<sequence>MRRKSAYSFPFRVGRVPRPNVSGTPLQYVGVGYNVLTGNPLSTRDTGLLLNKRIIQLTGSPSNVREASVTLSQQCASTITHTLVHGSLSLQEEMKRLVNLSDSHGSVLKDYGFTLSTDFSSQRRFLDAGFFD</sequence>
<name>A0A9D4MQV4_DREPO</name>
<reference evidence="1" key="1">
    <citation type="journal article" date="2019" name="bioRxiv">
        <title>The Genome of the Zebra Mussel, Dreissena polymorpha: A Resource for Invasive Species Research.</title>
        <authorList>
            <person name="McCartney M.A."/>
            <person name="Auch B."/>
            <person name="Kono T."/>
            <person name="Mallez S."/>
            <person name="Zhang Y."/>
            <person name="Obille A."/>
            <person name="Becker A."/>
            <person name="Abrahante J.E."/>
            <person name="Garbe J."/>
            <person name="Badalamenti J.P."/>
            <person name="Herman A."/>
            <person name="Mangelson H."/>
            <person name="Liachko I."/>
            <person name="Sullivan S."/>
            <person name="Sone E.D."/>
            <person name="Koren S."/>
            <person name="Silverstein K.A.T."/>
            <person name="Beckman K.B."/>
            <person name="Gohl D.M."/>
        </authorList>
    </citation>
    <scope>NUCLEOTIDE SEQUENCE</scope>
    <source>
        <strain evidence="1">Duluth1</strain>
        <tissue evidence="1">Whole animal</tissue>
    </source>
</reference>
<dbReference type="AlphaFoldDB" id="A0A9D4MQV4"/>
<dbReference type="Proteomes" id="UP000828390">
    <property type="component" value="Unassembled WGS sequence"/>
</dbReference>
<accession>A0A9D4MQV4</accession>
<dbReference type="EMBL" id="JAIWYP010000001">
    <property type="protein sequence ID" value="KAH3881750.1"/>
    <property type="molecule type" value="Genomic_DNA"/>
</dbReference>
<gene>
    <name evidence="1" type="ORF">DPMN_005677</name>
</gene>
<protein>
    <submittedName>
        <fullName evidence="1">Uncharacterized protein</fullName>
    </submittedName>
</protein>
<proteinExistence type="predicted"/>
<evidence type="ECO:0000313" key="1">
    <source>
        <dbReference type="EMBL" id="KAH3881750.1"/>
    </source>
</evidence>